<dbReference type="InterPro" id="IPR050237">
    <property type="entry name" value="ATP-dep_AMP-bd_enzyme"/>
</dbReference>
<evidence type="ECO:0000313" key="3">
    <source>
        <dbReference type="EMBL" id="MFC5438600.1"/>
    </source>
</evidence>
<evidence type="ECO:0000256" key="1">
    <source>
        <dbReference type="ARBA" id="ARBA00022598"/>
    </source>
</evidence>
<dbReference type="PANTHER" id="PTHR43767">
    <property type="entry name" value="LONG-CHAIN-FATTY-ACID--COA LIGASE"/>
    <property type="match status" value="1"/>
</dbReference>
<reference evidence="4" key="1">
    <citation type="journal article" date="2019" name="Int. J. Syst. Evol. Microbiol.">
        <title>The Global Catalogue of Microorganisms (GCM) 10K type strain sequencing project: providing services to taxonomists for standard genome sequencing and annotation.</title>
        <authorList>
            <consortium name="The Broad Institute Genomics Platform"/>
            <consortium name="The Broad Institute Genome Sequencing Center for Infectious Disease"/>
            <person name="Wu L."/>
            <person name="Ma J."/>
        </authorList>
    </citation>
    <scope>NUCLEOTIDE SEQUENCE [LARGE SCALE GENOMIC DNA]</scope>
    <source>
        <strain evidence="4">KACC 12822</strain>
    </source>
</reference>
<dbReference type="PANTHER" id="PTHR43767:SF8">
    <property type="entry name" value="LONG-CHAIN-FATTY-ACID--COA LIGASE"/>
    <property type="match status" value="1"/>
</dbReference>
<dbReference type="InterPro" id="IPR045851">
    <property type="entry name" value="AMP-bd_C_sf"/>
</dbReference>
<dbReference type="Gene3D" id="3.40.50.12780">
    <property type="entry name" value="N-terminal domain of ligase-like"/>
    <property type="match status" value="1"/>
</dbReference>
<dbReference type="Pfam" id="PF00501">
    <property type="entry name" value="AMP-binding"/>
    <property type="match status" value="1"/>
</dbReference>
<evidence type="ECO:0000259" key="2">
    <source>
        <dbReference type="Pfam" id="PF00501"/>
    </source>
</evidence>
<protein>
    <submittedName>
        <fullName evidence="3">AMP-binding protein</fullName>
    </submittedName>
</protein>
<dbReference type="InterPro" id="IPR042099">
    <property type="entry name" value="ANL_N_sf"/>
</dbReference>
<dbReference type="SUPFAM" id="SSF56801">
    <property type="entry name" value="Acetyl-CoA synthetase-like"/>
    <property type="match status" value="1"/>
</dbReference>
<dbReference type="RefSeq" id="WP_377337770.1">
    <property type="nucleotide sequence ID" value="NZ_JALBWS010000015.1"/>
</dbReference>
<gene>
    <name evidence="3" type="ORF">ACFPK0_01085</name>
</gene>
<name>A0ABW0JS41_9GAMM</name>
<sequence>MAIVYDTFQQEAPSRLPLLFATAADRTVAWRDGAAVTAAQFLGHVRQVAAQLPATAATVNLCEDRYAFLVAFCAIALRGQTNLLPSSRAPQAVDEVMAAHPGCHVLGDLPLDLAPPRYQTMSPLEATAESSDFVLPLIDADQVVAIGYTSGSTGAPSANRKTWRSFHASTEGNLRMLRAELGQRFEVVATVPPQHMYGIEMSVLLPLLGDIGIHAGRPFFPADVAAALAEVPAPRVLVTTPVHLRALVDSGIALPPLAAMVSATAPLSGELALAAEQRFGAPLLEVFGSTETCVFASRRASVQEEWSLFDGVQLHPQPDGTLVDAPQLDDAVALADLVSLHDGGRRFRLRGRRADLLEIAGKRASLADLTRRLLAIPGVRDGVMLQLDDADTIGVRRIAAVVVAPGLDEHTILDALRRAIDPLFLPRPLRLVDALPRNETGKLPRAALLALLQTADEGHSPN</sequence>
<evidence type="ECO:0000313" key="4">
    <source>
        <dbReference type="Proteomes" id="UP001596018"/>
    </source>
</evidence>
<dbReference type="Proteomes" id="UP001596018">
    <property type="component" value="Unassembled WGS sequence"/>
</dbReference>
<comment type="caution">
    <text evidence="3">The sequence shown here is derived from an EMBL/GenBank/DDBJ whole genome shotgun (WGS) entry which is preliminary data.</text>
</comment>
<dbReference type="InterPro" id="IPR000873">
    <property type="entry name" value="AMP-dep_synth/lig_dom"/>
</dbReference>
<dbReference type="EMBL" id="JBHSMM010000001">
    <property type="protein sequence ID" value="MFC5438600.1"/>
    <property type="molecule type" value="Genomic_DNA"/>
</dbReference>
<accession>A0ABW0JS41</accession>
<keyword evidence="1" id="KW-0436">Ligase</keyword>
<keyword evidence="4" id="KW-1185">Reference proteome</keyword>
<dbReference type="Gene3D" id="3.30.300.30">
    <property type="match status" value="1"/>
</dbReference>
<proteinExistence type="predicted"/>
<feature type="domain" description="AMP-dependent synthetase/ligase" evidence="2">
    <location>
        <begin position="111"/>
        <end position="301"/>
    </location>
</feature>
<organism evidence="3 4">
    <name type="scientific">Rhodanobacter ginsenosidimutans</name>
    <dbReference type="NCBI Taxonomy" id="490571"/>
    <lineage>
        <taxon>Bacteria</taxon>
        <taxon>Pseudomonadati</taxon>
        <taxon>Pseudomonadota</taxon>
        <taxon>Gammaproteobacteria</taxon>
        <taxon>Lysobacterales</taxon>
        <taxon>Rhodanobacteraceae</taxon>
        <taxon>Rhodanobacter</taxon>
    </lineage>
</organism>